<proteinExistence type="predicted"/>
<dbReference type="AlphaFoldDB" id="A0A1T4L1W3"/>
<organism evidence="2 3">
    <name type="scientific">Segatella oulorum</name>
    <dbReference type="NCBI Taxonomy" id="28136"/>
    <lineage>
        <taxon>Bacteria</taxon>
        <taxon>Pseudomonadati</taxon>
        <taxon>Bacteroidota</taxon>
        <taxon>Bacteroidia</taxon>
        <taxon>Bacteroidales</taxon>
        <taxon>Prevotellaceae</taxon>
        <taxon>Segatella</taxon>
    </lineage>
</organism>
<dbReference type="Pfam" id="PF25275">
    <property type="entry name" value="Golvesin_C"/>
    <property type="match status" value="1"/>
</dbReference>
<evidence type="ECO:0000259" key="1">
    <source>
        <dbReference type="Pfam" id="PF25275"/>
    </source>
</evidence>
<dbReference type="CDD" id="cd00063">
    <property type="entry name" value="FN3"/>
    <property type="match status" value="1"/>
</dbReference>
<evidence type="ECO:0000313" key="2">
    <source>
        <dbReference type="EMBL" id="SJZ48714.1"/>
    </source>
</evidence>
<dbReference type="EMBL" id="FUXK01000002">
    <property type="protein sequence ID" value="SJZ48714.1"/>
    <property type="molecule type" value="Genomic_DNA"/>
</dbReference>
<dbReference type="InterPro" id="IPR036116">
    <property type="entry name" value="FN3_sf"/>
</dbReference>
<dbReference type="eggNOG" id="COG0860">
    <property type="taxonomic scope" value="Bacteria"/>
</dbReference>
<protein>
    <recommendedName>
        <fullName evidence="1">Golvesin/Xly CBD-like domain-containing protein</fullName>
    </recommendedName>
</protein>
<gene>
    <name evidence="2" type="ORF">SAMN02745202_00284</name>
</gene>
<evidence type="ECO:0000313" key="3">
    <source>
        <dbReference type="Proteomes" id="UP000190065"/>
    </source>
</evidence>
<dbReference type="Gene3D" id="3.40.630.40">
    <property type="entry name" value="Zn-dependent exopeptidases"/>
    <property type="match status" value="1"/>
</dbReference>
<dbReference type="SUPFAM" id="SSF53187">
    <property type="entry name" value="Zn-dependent exopeptidases"/>
    <property type="match status" value="1"/>
</dbReference>
<dbReference type="STRING" id="28136.SAMN02745202_00284"/>
<feature type="domain" description="Golvesin/Xly CBD-like" evidence="1">
    <location>
        <begin position="291"/>
        <end position="395"/>
    </location>
</feature>
<dbReference type="Proteomes" id="UP000190065">
    <property type="component" value="Unassembled WGS sequence"/>
</dbReference>
<name>A0A1T4L1W3_9BACT</name>
<dbReference type="InterPro" id="IPR003961">
    <property type="entry name" value="FN3_dom"/>
</dbReference>
<reference evidence="2 3" key="1">
    <citation type="submission" date="2017-02" db="EMBL/GenBank/DDBJ databases">
        <authorList>
            <person name="Peterson S.W."/>
        </authorList>
    </citation>
    <scope>NUCLEOTIDE SEQUENCE [LARGE SCALE GENOMIC DNA]</scope>
    <source>
        <strain evidence="2 3">ATCC 43324</strain>
    </source>
</reference>
<accession>A0A1T4L1W3</accession>
<dbReference type="InterPro" id="IPR033803">
    <property type="entry name" value="CBD-like_Golvesin-Xly"/>
</dbReference>
<sequence length="1047" mass="117386">MNPYLISFIYYRSLFAAGCDSFFIRVMTKIATLSLLFAFLFSAESSAQSLSNNQQTALEKILNQYISGISMRPLHIDSIHNDAQSLHIYVTSDFSYVSFTPAKCDEILQKVKAILPDSLQHRAVSVMAGQQNIYDLIPRIYRKKADKPTVFTYNPTVPLVKNQNRPYAIAHGLEGKNIAMWQSHGLYFEAGRNRWQWQRARMLQTVEDKYTQQYVLPYLIPMLENAGAYVLTPRERDVNPFEVIVDNDGGVAQKDYTETTGAQPWVTGKAPGFAYLRPQYHDFENPFHEGTYRVATTTRNKKEVSSICWRPNIPQSRDYAVYVAYQSLPNSATDAHYTIHHSGGTTTLSVNQSMGGGTWIYLGTFPFQQGKTAKVVLTNYSKQNNSVITADALRLGGGQGNIARTTNGDSIAYDGKIDRQIGRKPRNAYQPAMVYPYQVSGYPRYLEAARYSMQWAGVPDSIYSPSHGLDDYRDDYKSRGQWVNYLAAGTKAWPEGKGLNIPIDLSFAFHSDAGTVYGDSIIGTLGIYDTQTYNGHFADGSSRQANRDLCDLIQSSIVHDIRTCFEPKWSRRGMWDQRYFEAWTPRVPAMLLELLSHENFADMRYGHDPRFQFTVSRAIYKGILRFLSDSYGYNYVVQPLPIQHFSAQLLKNHRVLLQWEATPDTLEPTATAQRYVVYKRMGEGGFDNGTMVHKNSFVTEIPTDSIVSFKVCALNDGGISFPSEILSVGIASHSNTKPILIVNAFDRISAPDDFCSSDDEWAGFLAESDNGVPYLQQISFVGKQKEFRRSIPWTDDDASGFGDSQANFERIAIAGNTFDYPRLHGDAILRAGYSFVSAGRDVAVQRGMLDTQQYAAIDIIVGKNKQSKLGRIQPQRELHFKTFPSALQQAITSYCKAGGNLFVSGAYLGTDLWCNPLSTAQKKDIAFAKNILKYQWRNDQAAVTGKFATVTSPLSADTLTLTYAATPNSSVYAVESPDAIEPADPCAYTAFRYPENNKSAGIVFGGNATDHWRSIVLAVPFETIMETPHRTKLMQMILNYLLQPATF</sequence>
<dbReference type="SUPFAM" id="SSF49265">
    <property type="entry name" value="Fibronectin type III"/>
    <property type="match status" value="1"/>
</dbReference>